<accession>A0A250E742</accession>
<dbReference type="CDD" id="cd12797">
    <property type="entry name" value="M23_peptidase"/>
    <property type="match status" value="1"/>
</dbReference>
<organism evidence="1 2">
    <name type="scientific">Capnocytophaga cynodegmi</name>
    <dbReference type="NCBI Taxonomy" id="28189"/>
    <lineage>
        <taxon>Bacteria</taxon>
        <taxon>Pseudomonadati</taxon>
        <taxon>Bacteroidota</taxon>
        <taxon>Flavobacteriia</taxon>
        <taxon>Flavobacteriales</taxon>
        <taxon>Flavobacteriaceae</taxon>
        <taxon>Capnocytophaga</taxon>
    </lineage>
</organism>
<dbReference type="Gene3D" id="2.70.70.10">
    <property type="entry name" value="Glucose Permease (Domain IIA)"/>
    <property type="match status" value="1"/>
</dbReference>
<dbReference type="GO" id="GO:0004222">
    <property type="term" value="F:metalloendopeptidase activity"/>
    <property type="evidence" value="ECO:0007669"/>
    <property type="project" value="TreeGrafter"/>
</dbReference>
<evidence type="ECO:0000313" key="2">
    <source>
        <dbReference type="Proteomes" id="UP000242855"/>
    </source>
</evidence>
<dbReference type="KEGG" id="ccyn:CGC48_02275"/>
<gene>
    <name evidence="1" type="ORF">CGC48_02275</name>
</gene>
<dbReference type="PANTHER" id="PTHR21666:SF270">
    <property type="entry name" value="MUREIN HYDROLASE ACTIVATOR ENVC"/>
    <property type="match status" value="1"/>
</dbReference>
<dbReference type="EMBL" id="CP022378">
    <property type="protein sequence ID" value="ATA67558.1"/>
    <property type="molecule type" value="Genomic_DNA"/>
</dbReference>
<dbReference type="SUPFAM" id="SSF51261">
    <property type="entry name" value="Duplicated hybrid motif"/>
    <property type="match status" value="1"/>
</dbReference>
<name>A0A250E742_9FLAO</name>
<dbReference type="AlphaFoldDB" id="A0A250E742"/>
<proteinExistence type="predicted"/>
<reference evidence="1 2" key="1">
    <citation type="journal article" date="2017" name="Genome Announc.">
        <title>Twelve Complete Reference Genomes of Clinical Isolates in the Capnocytophaga Genus.</title>
        <authorList>
            <person name="Villarma A."/>
            <person name="Gulvik C.A."/>
            <person name="Rowe L.A."/>
            <person name="Sheth M."/>
            <person name="Juieng P."/>
            <person name="Nicholson A.C."/>
            <person name="Loparev V.N."/>
            <person name="McQuiston J.R."/>
        </authorList>
    </citation>
    <scope>NUCLEOTIDE SEQUENCE [LARGE SCALE GENOMIC DNA]</scope>
    <source>
        <strain evidence="1 2">G7591</strain>
    </source>
</reference>
<dbReference type="InterPro" id="IPR050570">
    <property type="entry name" value="Cell_wall_metabolism_enzyme"/>
</dbReference>
<dbReference type="Proteomes" id="UP000242855">
    <property type="component" value="Chromosome"/>
</dbReference>
<evidence type="ECO:0000313" key="1">
    <source>
        <dbReference type="EMBL" id="ATA67558.1"/>
    </source>
</evidence>
<dbReference type="InterPro" id="IPR011055">
    <property type="entry name" value="Dup_hybrid_motif"/>
</dbReference>
<dbReference type="RefSeq" id="WP_098028307.1">
    <property type="nucleotide sequence ID" value="NZ_JBJGWH010000009.1"/>
</dbReference>
<dbReference type="PANTHER" id="PTHR21666">
    <property type="entry name" value="PEPTIDASE-RELATED"/>
    <property type="match status" value="1"/>
</dbReference>
<sequence>MKRVFSVSKWHDPVDNPMCTIFTQSQVSGQFNENGKHWGLFGKTRGSSEHHGLDLFAVPGTAVYACVECEVQKIVTDGNVPNGYGKQIFLKVLDKIAFIEHYMKYNKLYPNMEYEKLGDFSTDKDIILQYAHLRRIFVKKGWIIRKLDIPIGEAGVSGVVKNKTPDGTCAPHLHFEIRNPKKERINPGFFVKFKDFNTMSEEEKKMQQDTAKAGKIYEFEGLTDIYKEKKDYE</sequence>
<protein>
    <submittedName>
        <fullName evidence="1">Uncharacterized protein</fullName>
    </submittedName>
</protein>